<proteinExistence type="predicted"/>
<dbReference type="AlphaFoldDB" id="A0A450VIR0"/>
<sequence length="184" mass="20795">MNAKPWNLIKVAKLFAEQHALMHECIVVGLPSQIQHLEENILSAQALSTRQKEYAINILRRLSAEKRLCHGDFHPYNVIMSSHGPKTIDWSTALQGHPLADVARTSLILQLGVLLPGTPVIAQVKANIARRFFHDVYIKRYFELSQFDQRELAAWKLPIIAGEFGNGILEEDALLGLFLQYTDV</sequence>
<keyword evidence="4" id="KW-0808">Transferase</keyword>
<dbReference type="Pfam" id="PF01636">
    <property type="entry name" value="APH"/>
    <property type="match status" value="1"/>
</dbReference>
<accession>A0A450VIR0</accession>
<evidence type="ECO:0000313" key="4">
    <source>
        <dbReference type="EMBL" id="VFK04620.1"/>
    </source>
</evidence>
<feature type="domain" description="Aminoglycoside phosphotransferase" evidence="1">
    <location>
        <begin position="56"/>
        <end position="106"/>
    </location>
</feature>
<dbReference type="SUPFAM" id="SSF56112">
    <property type="entry name" value="Protein kinase-like (PK-like)"/>
    <property type="match status" value="1"/>
</dbReference>
<gene>
    <name evidence="3" type="ORF">BECKH772A_GA0070896_102574</name>
    <name evidence="2" type="ORF">BECKH772B_GA0070898_101965</name>
    <name evidence="4" type="ORF">BECKH772C_GA0070978_101935</name>
</gene>
<evidence type="ECO:0000313" key="3">
    <source>
        <dbReference type="EMBL" id="VFK02179.1"/>
    </source>
</evidence>
<dbReference type="GO" id="GO:0016740">
    <property type="term" value="F:transferase activity"/>
    <property type="evidence" value="ECO:0007669"/>
    <property type="project" value="UniProtKB-KW"/>
</dbReference>
<dbReference type="InterPro" id="IPR002575">
    <property type="entry name" value="Aminoglycoside_PTrfase"/>
</dbReference>
<organism evidence="4">
    <name type="scientific">Candidatus Kentrum eta</name>
    <dbReference type="NCBI Taxonomy" id="2126337"/>
    <lineage>
        <taxon>Bacteria</taxon>
        <taxon>Pseudomonadati</taxon>
        <taxon>Pseudomonadota</taxon>
        <taxon>Gammaproteobacteria</taxon>
        <taxon>Candidatus Kentrum</taxon>
    </lineage>
</organism>
<dbReference type="InterPro" id="IPR011009">
    <property type="entry name" value="Kinase-like_dom_sf"/>
</dbReference>
<dbReference type="EMBL" id="CAADFJ010000193">
    <property type="protein sequence ID" value="VFK04620.1"/>
    <property type="molecule type" value="Genomic_DNA"/>
</dbReference>
<reference evidence="4" key="1">
    <citation type="submission" date="2019-02" db="EMBL/GenBank/DDBJ databases">
        <authorList>
            <person name="Gruber-Vodicka R. H."/>
            <person name="Seah K. B. B."/>
        </authorList>
    </citation>
    <scope>NUCLEOTIDE SEQUENCE</scope>
    <source>
        <strain evidence="4">BECK_SA2B12</strain>
        <strain evidence="3">BECK_SA2B15</strain>
        <strain evidence="2">BECK_SA2B20</strain>
    </source>
</reference>
<name>A0A450VIR0_9GAMM</name>
<evidence type="ECO:0000313" key="2">
    <source>
        <dbReference type="EMBL" id="VFK00607.1"/>
    </source>
</evidence>
<dbReference type="EMBL" id="CAADFI010000196">
    <property type="protein sequence ID" value="VFK00607.1"/>
    <property type="molecule type" value="Genomic_DNA"/>
</dbReference>
<dbReference type="EMBL" id="CAADFG010000257">
    <property type="protein sequence ID" value="VFK02179.1"/>
    <property type="molecule type" value="Genomic_DNA"/>
</dbReference>
<protein>
    <submittedName>
        <fullName evidence="4">Phosphotransferase enzyme family protein</fullName>
    </submittedName>
</protein>
<dbReference type="Gene3D" id="3.90.1200.10">
    <property type="match status" value="1"/>
</dbReference>
<evidence type="ECO:0000259" key="1">
    <source>
        <dbReference type="Pfam" id="PF01636"/>
    </source>
</evidence>